<evidence type="ECO:0000313" key="16">
    <source>
        <dbReference type="Proteomes" id="UP000789739"/>
    </source>
</evidence>
<dbReference type="Proteomes" id="UP000789739">
    <property type="component" value="Unassembled WGS sequence"/>
</dbReference>
<dbReference type="OrthoDB" id="15108at2759"/>
<keyword evidence="7" id="KW-0999">Mitochondrion inner membrane</keyword>
<dbReference type="PANTHER" id="PTHR39476:SF1">
    <property type="entry name" value="NADH DEHYDROGENASE [UBIQUINONE] 1 BETA SUBCOMPLEX SUBUNIT 4"/>
    <property type="match status" value="1"/>
</dbReference>
<evidence type="ECO:0000256" key="6">
    <source>
        <dbReference type="ARBA" id="ARBA00022692"/>
    </source>
</evidence>
<evidence type="ECO:0000256" key="9">
    <source>
        <dbReference type="ARBA" id="ARBA00022989"/>
    </source>
</evidence>
<name>A0A9N9GM07_9GLOM</name>
<organism evidence="15 16">
    <name type="scientific">Paraglomus brasilianum</name>
    <dbReference type="NCBI Taxonomy" id="144538"/>
    <lineage>
        <taxon>Eukaryota</taxon>
        <taxon>Fungi</taxon>
        <taxon>Fungi incertae sedis</taxon>
        <taxon>Mucoromycota</taxon>
        <taxon>Glomeromycotina</taxon>
        <taxon>Glomeromycetes</taxon>
        <taxon>Paraglomerales</taxon>
        <taxon>Paraglomeraceae</taxon>
        <taxon>Paraglomus</taxon>
    </lineage>
</organism>
<proteinExistence type="inferred from homology"/>
<keyword evidence="9 14" id="KW-1133">Transmembrane helix</keyword>
<dbReference type="PANTHER" id="PTHR39476">
    <property type="entry name" value="NADH:UBIQUINONE OXIDOREDUCTASE 6.6KD SUBUNIT"/>
    <property type="match status" value="1"/>
</dbReference>
<evidence type="ECO:0000256" key="2">
    <source>
        <dbReference type="ARBA" id="ARBA00007260"/>
    </source>
</evidence>
<evidence type="ECO:0000256" key="1">
    <source>
        <dbReference type="ARBA" id="ARBA00004434"/>
    </source>
</evidence>
<keyword evidence="5" id="KW-0679">Respiratory chain</keyword>
<evidence type="ECO:0000256" key="10">
    <source>
        <dbReference type="ARBA" id="ARBA00023128"/>
    </source>
</evidence>
<evidence type="ECO:0000256" key="12">
    <source>
        <dbReference type="ARBA" id="ARBA00030212"/>
    </source>
</evidence>
<dbReference type="Pfam" id="PF07225">
    <property type="entry name" value="NDUF_B4"/>
    <property type="match status" value="1"/>
</dbReference>
<dbReference type="AlphaFoldDB" id="A0A9N9GM07"/>
<dbReference type="GO" id="GO:0005743">
    <property type="term" value="C:mitochondrial inner membrane"/>
    <property type="evidence" value="ECO:0007669"/>
    <property type="project" value="UniProtKB-SubCell"/>
</dbReference>
<evidence type="ECO:0000256" key="14">
    <source>
        <dbReference type="SAM" id="Phobius"/>
    </source>
</evidence>
<evidence type="ECO:0000313" key="15">
    <source>
        <dbReference type="EMBL" id="CAG8618404.1"/>
    </source>
</evidence>
<evidence type="ECO:0000256" key="11">
    <source>
        <dbReference type="ARBA" id="ARBA00023136"/>
    </source>
</evidence>
<evidence type="ECO:0000256" key="3">
    <source>
        <dbReference type="ARBA" id="ARBA00018681"/>
    </source>
</evidence>
<gene>
    <name evidence="15" type="ORF">PBRASI_LOCUS8563</name>
</gene>
<comment type="caution">
    <text evidence="15">The sequence shown here is derived from an EMBL/GenBank/DDBJ whole genome shotgun (WGS) entry which is preliminary data.</text>
</comment>
<sequence length="76" mass="8646">MGTDLRVDPGIEKWATMRGRTIEYFRMTPKNFALGIFTLGIIPAGLYYCGVKYQGMWDIQGLRDGESPRVKKDDIS</sequence>
<keyword evidence="4" id="KW-0813">Transport</keyword>
<evidence type="ECO:0000256" key="8">
    <source>
        <dbReference type="ARBA" id="ARBA00022982"/>
    </source>
</evidence>
<evidence type="ECO:0000256" key="4">
    <source>
        <dbReference type="ARBA" id="ARBA00022448"/>
    </source>
</evidence>
<protein>
    <recommendedName>
        <fullName evidence="3">NADH dehydrogenase [ubiquinone] 1 beta subcomplex subunit 4</fullName>
    </recommendedName>
    <alternativeName>
        <fullName evidence="12">Complex I-B15</fullName>
    </alternativeName>
    <alternativeName>
        <fullName evidence="13">NADH-ubiquinone oxidoreductase B15 subunit</fullName>
    </alternativeName>
</protein>
<accession>A0A9N9GM07</accession>
<keyword evidence="6 14" id="KW-0812">Transmembrane</keyword>
<evidence type="ECO:0000256" key="7">
    <source>
        <dbReference type="ARBA" id="ARBA00022792"/>
    </source>
</evidence>
<feature type="transmembrane region" description="Helical" evidence="14">
    <location>
        <begin position="32"/>
        <end position="50"/>
    </location>
</feature>
<dbReference type="EMBL" id="CAJVPI010001562">
    <property type="protein sequence ID" value="CAG8618404.1"/>
    <property type="molecule type" value="Genomic_DNA"/>
</dbReference>
<dbReference type="InterPro" id="IPR009866">
    <property type="entry name" value="NADH_UbQ_OxRdtase_NDUFB4_su"/>
</dbReference>
<keyword evidence="16" id="KW-1185">Reference proteome</keyword>
<comment type="subcellular location">
    <subcellularLocation>
        <location evidence="1">Mitochondrion inner membrane</location>
        <topology evidence="1">Single-pass membrane protein</topology>
    </subcellularLocation>
</comment>
<evidence type="ECO:0000256" key="13">
    <source>
        <dbReference type="ARBA" id="ARBA00030987"/>
    </source>
</evidence>
<reference evidence="15" key="1">
    <citation type="submission" date="2021-06" db="EMBL/GenBank/DDBJ databases">
        <authorList>
            <person name="Kallberg Y."/>
            <person name="Tangrot J."/>
            <person name="Rosling A."/>
        </authorList>
    </citation>
    <scope>NUCLEOTIDE SEQUENCE</scope>
    <source>
        <strain evidence="15">BR232B</strain>
    </source>
</reference>
<keyword evidence="10" id="KW-0496">Mitochondrion</keyword>
<evidence type="ECO:0000256" key="5">
    <source>
        <dbReference type="ARBA" id="ARBA00022660"/>
    </source>
</evidence>
<keyword evidence="8" id="KW-0249">Electron transport</keyword>
<comment type="similarity">
    <text evidence="2">Belongs to the complex I NDUFB4 subunit family.</text>
</comment>
<keyword evidence="11 14" id="KW-0472">Membrane</keyword>